<dbReference type="AlphaFoldDB" id="A0A1I1S929"/>
<gene>
    <name evidence="1" type="ORF">SAMN05216238_101302</name>
</gene>
<dbReference type="SUPFAM" id="SSF89796">
    <property type="entry name" value="CoA-transferase family III (CaiB/BaiF)"/>
    <property type="match status" value="1"/>
</dbReference>
<accession>A0A1I1S929</accession>
<proteinExistence type="predicted"/>
<reference evidence="2" key="1">
    <citation type="submission" date="2016-10" db="EMBL/GenBank/DDBJ databases">
        <authorList>
            <person name="Varghese N."/>
            <person name="Submissions S."/>
        </authorList>
    </citation>
    <scope>NUCLEOTIDE SEQUENCE [LARGE SCALE GENOMIC DNA]</scope>
    <source>
        <strain evidence="2">DSM 22530</strain>
    </source>
</reference>
<dbReference type="Gene3D" id="3.30.1540.10">
    <property type="entry name" value="formyl-coa transferase, domain 3"/>
    <property type="match status" value="1"/>
</dbReference>
<keyword evidence="2" id="KW-1185">Reference proteome</keyword>
<dbReference type="InterPro" id="IPR003673">
    <property type="entry name" value="CoA-Trfase_fam_III"/>
</dbReference>
<protein>
    <submittedName>
        <fullName evidence="1">Crotonobetainyl-CoA:carnitine CoA-transferase CaiB</fullName>
    </submittedName>
</protein>
<dbReference type="InterPro" id="IPR023606">
    <property type="entry name" value="CoA-Trfase_III_dom_1_sf"/>
</dbReference>
<dbReference type="Pfam" id="PF02515">
    <property type="entry name" value="CoA_transf_3"/>
    <property type="match status" value="1"/>
</dbReference>
<dbReference type="PANTHER" id="PTHR48228:SF5">
    <property type="entry name" value="ALPHA-METHYLACYL-COA RACEMASE"/>
    <property type="match status" value="1"/>
</dbReference>
<organism evidence="1 2">
    <name type="scientific">Lentibacillus persicus</name>
    <dbReference type="NCBI Taxonomy" id="640948"/>
    <lineage>
        <taxon>Bacteria</taxon>
        <taxon>Bacillati</taxon>
        <taxon>Bacillota</taxon>
        <taxon>Bacilli</taxon>
        <taxon>Bacillales</taxon>
        <taxon>Bacillaceae</taxon>
        <taxon>Lentibacillus</taxon>
    </lineage>
</organism>
<dbReference type="Gene3D" id="3.40.50.10540">
    <property type="entry name" value="Crotonobetainyl-coa:carnitine coa-transferase, domain 1"/>
    <property type="match status" value="2"/>
</dbReference>
<dbReference type="STRING" id="640948.SAMN05216238_101302"/>
<keyword evidence="1" id="KW-0808">Transferase</keyword>
<dbReference type="RefSeq" id="WP_090080303.1">
    <property type="nucleotide sequence ID" value="NZ_FOMR01000001.1"/>
</dbReference>
<dbReference type="PANTHER" id="PTHR48228">
    <property type="entry name" value="SUCCINYL-COA--D-CITRAMALATE COA-TRANSFERASE"/>
    <property type="match status" value="1"/>
</dbReference>
<dbReference type="GO" id="GO:0016740">
    <property type="term" value="F:transferase activity"/>
    <property type="evidence" value="ECO:0007669"/>
    <property type="project" value="UniProtKB-KW"/>
</dbReference>
<evidence type="ECO:0000313" key="2">
    <source>
        <dbReference type="Proteomes" id="UP000199474"/>
    </source>
</evidence>
<sequence>MPLHSIRVLDLTRLLPGPYSTMLLADFGAEVIKVEEPNHGDYARADEPKLDEDSAFFHSINRNKKSVCLDLKSQEGKNQFLKLVKTADVVVESFRPGVMERLGLDYESIKKVNPAIIYCAITGYGQTGPYVDIPGHDINYISYAGLLHLMGEKNRKPIAPATQIADIGGGALPATVGILLAIIEQQKTGKGQLVDISMMDGVISWLQTILPYYFATNNEEKRGELALSGGKASYGVYETRDGKYLSVGALEEKFWKKFCQIIGREDFIPLLEAPVHKQHQLSYEIQTIIAGKSQAEWLELFSGIDACVAPVLTMEEMVKDPQVQAREMIQDIDHPTLGISKQIGIPIKLSETPGAIRSHAPKLGEHNDEILEKLKNRS</sequence>
<dbReference type="InterPro" id="IPR050509">
    <property type="entry name" value="CoA-transferase_III"/>
</dbReference>
<name>A0A1I1S929_9BACI</name>
<dbReference type="OrthoDB" id="9797653at2"/>
<evidence type="ECO:0000313" key="1">
    <source>
        <dbReference type="EMBL" id="SFD43014.1"/>
    </source>
</evidence>
<dbReference type="InterPro" id="IPR044855">
    <property type="entry name" value="CoA-Trfase_III_dom3_sf"/>
</dbReference>
<dbReference type="Proteomes" id="UP000199474">
    <property type="component" value="Unassembled WGS sequence"/>
</dbReference>
<dbReference type="EMBL" id="FOMR01000001">
    <property type="protein sequence ID" value="SFD43014.1"/>
    <property type="molecule type" value="Genomic_DNA"/>
</dbReference>